<dbReference type="Pfam" id="PF01544">
    <property type="entry name" value="CorA"/>
    <property type="match status" value="1"/>
</dbReference>
<dbReference type="EMBL" id="LSFI01000030">
    <property type="protein sequence ID" value="OAG27428.1"/>
    <property type="molecule type" value="Genomic_DNA"/>
</dbReference>
<dbReference type="InterPro" id="IPR045863">
    <property type="entry name" value="CorA_TM1_TM2"/>
</dbReference>
<evidence type="ECO:0000313" key="8">
    <source>
        <dbReference type="Proteomes" id="UP000076964"/>
    </source>
</evidence>
<feature type="transmembrane region" description="Helical" evidence="6">
    <location>
        <begin position="255"/>
        <end position="275"/>
    </location>
</feature>
<protein>
    <submittedName>
        <fullName evidence="7">Magnesium transporter</fullName>
    </submittedName>
</protein>
<dbReference type="InterPro" id="IPR002523">
    <property type="entry name" value="MgTranspt_CorA/ZnTranspt_ZntB"/>
</dbReference>
<keyword evidence="4 6" id="KW-1133">Transmembrane helix</keyword>
<comment type="caution">
    <text evidence="7">The sequence shown here is derived from an EMBL/GenBank/DDBJ whole genome shotgun (WGS) entry which is preliminary data.</text>
</comment>
<evidence type="ECO:0000256" key="5">
    <source>
        <dbReference type="ARBA" id="ARBA00023136"/>
    </source>
</evidence>
<proteinExistence type="inferred from homology"/>
<evidence type="ECO:0000313" key="7">
    <source>
        <dbReference type="EMBL" id="OAG27428.1"/>
    </source>
</evidence>
<dbReference type="Proteomes" id="UP000076964">
    <property type="component" value="Unassembled WGS sequence"/>
</dbReference>
<dbReference type="Gene3D" id="3.30.460.20">
    <property type="entry name" value="CorA soluble domain-like"/>
    <property type="match status" value="1"/>
</dbReference>
<dbReference type="OrthoDB" id="9803416at2"/>
<evidence type="ECO:0000256" key="3">
    <source>
        <dbReference type="ARBA" id="ARBA00022692"/>
    </source>
</evidence>
<dbReference type="PANTHER" id="PTHR47891">
    <property type="entry name" value="TRANSPORTER-RELATED"/>
    <property type="match status" value="1"/>
</dbReference>
<comment type="similarity">
    <text evidence="2">Belongs to the CorA metal ion transporter (MIT) (TC 1.A.35) family.</text>
</comment>
<dbReference type="SUPFAM" id="SSF144083">
    <property type="entry name" value="Magnesium transport protein CorA, transmembrane region"/>
    <property type="match status" value="1"/>
</dbReference>
<feature type="transmembrane region" description="Helical" evidence="6">
    <location>
        <begin position="287"/>
        <end position="307"/>
    </location>
</feature>
<dbReference type="SUPFAM" id="SSF143865">
    <property type="entry name" value="CorA soluble domain-like"/>
    <property type="match status" value="1"/>
</dbReference>
<evidence type="ECO:0000256" key="6">
    <source>
        <dbReference type="SAM" id="Phobius"/>
    </source>
</evidence>
<dbReference type="InterPro" id="IPR045861">
    <property type="entry name" value="CorA_cytoplasmic_dom"/>
</dbReference>
<sequence length="312" mass="36540">MLRIYRAEKGVLSLAPQIERPCWVCLTSPTEEELNYIQETLKVFPEFLRYPLDEEEIPRIELEEDQLLIILRVPDPRHEEGFIRYETIPIGIILTEEAIITVCLKENPVFEDFLMALNKVKNFTLERPIPFLFHFFWCIATIYLRYLRLIDKLINEYEQELYRSMRNKELLKLLNIEKSLVYFNTALRANDIVLSRLQSGRFLRLTEDDLELLEDVQIENRQAIDMAKIFSDILTGTMDAYASVISNNLNMVMKFLTSATIVLMLPTLVSSIYGMNIKLPLQDSPHAFFILMSLSFLLSAIVVVLFIKKRLF</sequence>
<dbReference type="AlphaFoldDB" id="A0A177E6L7"/>
<comment type="subcellular location">
    <subcellularLocation>
        <location evidence="1">Membrane</location>
        <topology evidence="1">Multi-pass membrane protein</topology>
    </subcellularLocation>
</comment>
<evidence type="ECO:0000256" key="2">
    <source>
        <dbReference type="ARBA" id="ARBA00009765"/>
    </source>
</evidence>
<dbReference type="PANTHER" id="PTHR47891:SF2">
    <property type="entry name" value="MAGNESIUM AND COBALT TRANSPORTER"/>
    <property type="match status" value="1"/>
</dbReference>
<dbReference type="CDD" id="cd12827">
    <property type="entry name" value="EcCorA_ZntB-like_u2"/>
    <property type="match status" value="1"/>
</dbReference>
<dbReference type="GO" id="GO:0046873">
    <property type="term" value="F:metal ion transmembrane transporter activity"/>
    <property type="evidence" value="ECO:0007669"/>
    <property type="project" value="InterPro"/>
</dbReference>
<dbReference type="InterPro" id="IPR047199">
    <property type="entry name" value="CorA-like"/>
</dbReference>
<evidence type="ECO:0000256" key="4">
    <source>
        <dbReference type="ARBA" id="ARBA00022989"/>
    </source>
</evidence>
<name>A0A177E6L7_9BACT</name>
<reference evidence="7 8" key="1">
    <citation type="submission" date="2016-02" db="EMBL/GenBank/DDBJ databases">
        <title>Draft genome sequence of Thermodesulfatator sp. S606.</title>
        <authorList>
            <person name="Lai Q."/>
            <person name="Cao J."/>
            <person name="Dupont S."/>
            <person name="Shao Z."/>
            <person name="Jebbar M."/>
            <person name="Alain K."/>
        </authorList>
    </citation>
    <scope>NUCLEOTIDE SEQUENCE [LARGE SCALE GENOMIC DNA]</scope>
    <source>
        <strain evidence="7 8">S606</strain>
    </source>
</reference>
<keyword evidence="8" id="KW-1185">Reference proteome</keyword>
<dbReference type="Gene3D" id="1.20.58.340">
    <property type="entry name" value="Magnesium transport protein CorA, transmembrane region"/>
    <property type="match status" value="2"/>
</dbReference>
<dbReference type="RefSeq" id="WP_068542373.1">
    <property type="nucleotide sequence ID" value="NZ_LSFI01000030.1"/>
</dbReference>
<gene>
    <name evidence="7" type="ORF">TH606_07095</name>
</gene>
<feature type="transmembrane region" description="Helical" evidence="6">
    <location>
        <begin position="129"/>
        <end position="147"/>
    </location>
</feature>
<accession>A0A177E6L7</accession>
<organism evidence="7 8">
    <name type="scientific">Thermodesulfatator autotrophicus</name>
    <dbReference type="NCBI Taxonomy" id="1795632"/>
    <lineage>
        <taxon>Bacteria</taxon>
        <taxon>Pseudomonadati</taxon>
        <taxon>Thermodesulfobacteriota</taxon>
        <taxon>Thermodesulfobacteria</taxon>
        <taxon>Thermodesulfobacteriales</taxon>
        <taxon>Thermodesulfatatoraceae</taxon>
        <taxon>Thermodesulfatator</taxon>
    </lineage>
</organism>
<evidence type="ECO:0000256" key="1">
    <source>
        <dbReference type="ARBA" id="ARBA00004141"/>
    </source>
</evidence>
<keyword evidence="5 6" id="KW-0472">Membrane</keyword>
<dbReference type="STRING" id="1795632.TH606_07095"/>
<dbReference type="GO" id="GO:0016020">
    <property type="term" value="C:membrane"/>
    <property type="evidence" value="ECO:0007669"/>
    <property type="project" value="UniProtKB-SubCell"/>
</dbReference>
<keyword evidence="3 6" id="KW-0812">Transmembrane</keyword>